<dbReference type="Proteomes" id="UP000011715">
    <property type="component" value="Unassembled WGS sequence"/>
</dbReference>
<reference evidence="5" key="4">
    <citation type="journal article" date="2015" name="G3 (Bethesda)">
        <title>Genome sequences of three phytopathogenic species of the Magnaporthaceae family of fungi.</title>
        <authorList>
            <person name="Okagaki L.H."/>
            <person name="Nunes C.C."/>
            <person name="Sailsbery J."/>
            <person name="Clay B."/>
            <person name="Brown D."/>
            <person name="John T."/>
            <person name="Oh Y."/>
            <person name="Young N."/>
            <person name="Fitzgerald M."/>
            <person name="Haas B.J."/>
            <person name="Zeng Q."/>
            <person name="Young S."/>
            <person name="Adiconis X."/>
            <person name="Fan L."/>
            <person name="Levin J.Z."/>
            <person name="Mitchell T.K."/>
            <person name="Okubara P.A."/>
            <person name="Farman M.L."/>
            <person name="Kohn L.M."/>
            <person name="Birren B."/>
            <person name="Ma L.-J."/>
            <person name="Dean R.A."/>
        </authorList>
    </citation>
    <scope>NUCLEOTIDE SEQUENCE</scope>
    <source>
        <strain evidence="5">ATCC 64411 / 73-15</strain>
    </source>
</reference>
<evidence type="ECO:0000259" key="3">
    <source>
        <dbReference type="Pfam" id="PF13934"/>
    </source>
</evidence>
<dbReference type="EMBL" id="ADBL01001055">
    <property type="status" value="NOT_ANNOTATED_CDS"/>
    <property type="molecule type" value="Genomic_DNA"/>
</dbReference>
<dbReference type="EMBL" id="GL876968">
    <property type="protein sequence ID" value="KLU85443.1"/>
    <property type="molecule type" value="Genomic_DNA"/>
</dbReference>
<comment type="subcellular location">
    <subcellularLocation>
        <location evidence="1">Nucleus</location>
    </subcellularLocation>
</comment>
<evidence type="ECO:0000256" key="2">
    <source>
        <dbReference type="ARBA" id="ARBA00023242"/>
    </source>
</evidence>
<keyword evidence="6" id="KW-1185">Reference proteome</keyword>
<feature type="domain" description="ELYS-like" evidence="3">
    <location>
        <begin position="39"/>
        <end position="260"/>
    </location>
</feature>
<dbReference type="VEuPathDB" id="FungiDB:MAPG_04467"/>
<dbReference type="OMA" id="EGLWHLD"/>
<organism evidence="5 6">
    <name type="scientific">Magnaporthiopsis poae (strain ATCC 64411 / 73-15)</name>
    <name type="common">Kentucky bluegrass fungus</name>
    <name type="synonym">Magnaporthe poae</name>
    <dbReference type="NCBI Taxonomy" id="644358"/>
    <lineage>
        <taxon>Eukaryota</taxon>
        <taxon>Fungi</taxon>
        <taxon>Dikarya</taxon>
        <taxon>Ascomycota</taxon>
        <taxon>Pezizomycotina</taxon>
        <taxon>Sordariomycetes</taxon>
        <taxon>Sordariomycetidae</taxon>
        <taxon>Magnaporthales</taxon>
        <taxon>Magnaporthaceae</taxon>
        <taxon>Magnaporthiopsis</taxon>
    </lineage>
</organism>
<reference evidence="6" key="1">
    <citation type="submission" date="2010-05" db="EMBL/GenBank/DDBJ databases">
        <title>The genome sequence of Magnaporthe poae strain ATCC 64411.</title>
        <authorList>
            <person name="Ma L.-J."/>
            <person name="Dead R."/>
            <person name="Young S."/>
            <person name="Zeng Q."/>
            <person name="Koehrsen M."/>
            <person name="Alvarado L."/>
            <person name="Berlin A."/>
            <person name="Chapman S.B."/>
            <person name="Chen Z."/>
            <person name="Freedman E."/>
            <person name="Gellesch M."/>
            <person name="Goldberg J."/>
            <person name="Griggs A."/>
            <person name="Gujja S."/>
            <person name="Heilman E.R."/>
            <person name="Heiman D."/>
            <person name="Hepburn T."/>
            <person name="Howarth C."/>
            <person name="Jen D."/>
            <person name="Larson L."/>
            <person name="Mehta T."/>
            <person name="Neiman D."/>
            <person name="Pearson M."/>
            <person name="Roberts A."/>
            <person name="Saif S."/>
            <person name="Shea T."/>
            <person name="Shenoy N."/>
            <person name="Sisk P."/>
            <person name="Stolte C."/>
            <person name="Sykes S."/>
            <person name="Walk T."/>
            <person name="White J."/>
            <person name="Yandava C."/>
            <person name="Haas B."/>
            <person name="Nusbaum C."/>
            <person name="Birren B."/>
        </authorList>
    </citation>
    <scope>NUCLEOTIDE SEQUENCE [LARGE SCALE GENOMIC DNA]</scope>
    <source>
        <strain evidence="6">ATCC 64411 / 73-15</strain>
    </source>
</reference>
<protein>
    <recommendedName>
        <fullName evidence="3">ELYS-like domain-containing protein</fullName>
    </recommendedName>
</protein>
<dbReference type="OrthoDB" id="20729at2759"/>
<sequence length="302" mass="34305">MAFVDYTQFHQVFPPDLGSPYAPDLIREIEAYRKSFDGVLFIDRVLKALGVTKAKSYPPRGDNGLHELHQKVCQSTMSAHHKLSVLYYLLLDHDDILGVRSQLAEQFCQKTGIPNKYQILMKGLWHMDRQQFPLALEYLAHPSLLPEFADDIISILVSQAQNGDYSWALAYYHSVQPVLKTAGALELLFGAMARTSVSEALFFSRSQSEPTRRLLFERLIQSVHDTDASVAGSREQRARALTSLPFDMDEDTWFEEFLTSTDGKKLKNARDTWALRKFATNQLSDIGDEKLRARLAALGRPH</sequence>
<dbReference type="Pfam" id="PF13934">
    <property type="entry name" value="ELYS"/>
    <property type="match status" value="1"/>
</dbReference>
<accession>A0A0C4DWT6</accession>
<proteinExistence type="predicted"/>
<reference evidence="4" key="3">
    <citation type="submission" date="2011-03" db="EMBL/GenBank/DDBJ databases">
        <title>Annotation of Magnaporthe poae ATCC 64411.</title>
        <authorList>
            <person name="Ma L.-J."/>
            <person name="Dead R."/>
            <person name="Young S.K."/>
            <person name="Zeng Q."/>
            <person name="Gargeya S."/>
            <person name="Fitzgerald M."/>
            <person name="Haas B."/>
            <person name="Abouelleil A."/>
            <person name="Alvarado L."/>
            <person name="Arachchi H.M."/>
            <person name="Berlin A."/>
            <person name="Brown A."/>
            <person name="Chapman S.B."/>
            <person name="Chen Z."/>
            <person name="Dunbar C."/>
            <person name="Freedman E."/>
            <person name="Gearin G."/>
            <person name="Gellesch M."/>
            <person name="Goldberg J."/>
            <person name="Griggs A."/>
            <person name="Gujja S."/>
            <person name="Heiman D."/>
            <person name="Howarth C."/>
            <person name="Larson L."/>
            <person name="Lui A."/>
            <person name="MacDonald P.J.P."/>
            <person name="Mehta T."/>
            <person name="Montmayeur A."/>
            <person name="Murphy C."/>
            <person name="Neiman D."/>
            <person name="Pearson M."/>
            <person name="Priest M."/>
            <person name="Roberts A."/>
            <person name="Saif S."/>
            <person name="Shea T."/>
            <person name="Shenoy N."/>
            <person name="Sisk P."/>
            <person name="Stolte C."/>
            <person name="Sykes S."/>
            <person name="Yandava C."/>
            <person name="Wortman J."/>
            <person name="Nusbaum C."/>
            <person name="Birren B."/>
        </authorList>
    </citation>
    <scope>NUCLEOTIDE SEQUENCE</scope>
    <source>
        <strain evidence="4">ATCC 64411</strain>
    </source>
</reference>
<dbReference type="InterPro" id="IPR025151">
    <property type="entry name" value="ELYS_dom"/>
</dbReference>
<reference evidence="4" key="2">
    <citation type="submission" date="2010-05" db="EMBL/GenBank/DDBJ databases">
        <title>The Genome Sequence of Magnaporthe poae strain ATCC 64411.</title>
        <authorList>
            <consortium name="The Broad Institute Genome Sequencing Platform"/>
            <consortium name="Broad Institute Genome Sequencing Center for Infectious Disease"/>
            <person name="Ma L.-J."/>
            <person name="Dead R."/>
            <person name="Young S."/>
            <person name="Zeng Q."/>
            <person name="Koehrsen M."/>
            <person name="Alvarado L."/>
            <person name="Berlin A."/>
            <person name="Chapman S.B."/>
            <person name="Chen Z."/>
            <person name="Freedman E."/>
            <person name="Gellesch M."/>
            <person name="Goldberg J."/>
            <person name="Griggs A."/>
            <person name="Gujja S."/>
            <person name="Heilman E.R."/>
            <person name="Heiman D."/>
            <person name="Hepburn T."/>
            <person name="Howarth C."/>
            <person name="Jen D."/>
            <person name="Larson L."/>
            <person name="Mehta T."/>
            <person name="Neiman D."/>
            <person name="Pearson M."/>
            <person name="Roberts A."/>
            <person name="Saif S."/>
            <person name="Shea T."/>
            <person name="Shenoy N."/>
            <person name="Sisk P."/>
            <person name="Stolte C."/>
            <person name="Sykes S."/>
            <person name="Walk T."/>
            <person name="White J."/>
            <person name="Yandava C."/>
            <person name="Haas B."/>
            <person name="Nusbaum C."/>
            <person name="Birren B."/>
        </authorList>
    </citation>
    <scope>NUCLEOTIDE SEQUENCE</scope>
    <source>
        <strain evidence="4">ATCC 64411</strain>
    </source>
</reference>
<reference evidence="5" key="5">
    <citation type="submission" date="2015-06" db="UniProtKB">
        <authorList>
            <consortium name="EnsemblFungi"/>
        </authorList>
    </citation>
    <scope>IDENTIFICATION</scope>
    <source>
        <strain evidence="5">ATCC 64411</strain>
    </source>
</reference>
<dbReference type="AlphaFoldDB" id="A0A0C4DWT6"/>
<evidence type="ECO:0000256" key="1">
    <source>
        <dbReference type="ARBA" id="ARBA00004123"/>
    </source>
</evidence>
<evidence type="ECO:0000313" key="6">
    <source>
        <dbReference type="Proteomes" id="UP000011715"/>
    </source>
</evidence>
<dbReference type="GO" id="GO:0005634">
    <property type="term" value="C:nucleus"/>
    <property type="evidence" value="ECO:0007669"/>
    <property type="project" value="UniProtKB-SubCell"/>
</dbReference>
<evidence type="ECO:0000313" key="4">
    <source>
        <dbReference type="EMBL" id="KLU85443.1"/>
    </source>
</evidence>
<dbReference type="STRING" id="644358.A0A0C4DWT6"/>
<name>A0A0C4DWT6_MAGP6</name>
<evidence type="ECO:0000313" key="5">
    <source>
        <dbReference type="EnsemblFungi" id="MAPG_04467T0"/>
    </source>
</evidence>
<dbReference type="eggNOG" id="ENOG502S4G4">
    <property type="taxonomic scope" value="Eukaryota"/>
</dbReference>
<dbReference type="EnsemblFungi" id="MAPG_04467T0">
    <property type="protein sequence ID" value="MAPG_04467T0"/>
    <property type="gene ID" value="MAPG_04467"/>
</dbReference>
<keyword evidence="2" id="KW-0539">Nucleus</keyword>
<gene>
    <name evidence="4" type="ORF">MAPG_04467</name>
</gene>